<dbReference type="SUPFAM" id="SSF51161">
    <property type="entry name" value="Trimeric LpxA-like enzymes"/>
    <property type="match status" value="1"/>
</dbReference>
<dbReference type="EMBL" id="MN739564">
    <property type="protein sequence ID" value="QHT13234.1"/>
    <property type="molecule type" value="Genomic_DNA"/>
</dbReference>
<dbReference type="Gene3D" id="2.160.10.10">
    <property type="entry name" value="Hexapeptide repeat proteins"/>
    <property type="match status" value="1"/>
</dbReference>
<evidence type="ECO:0000313" key="1">
    <source>
        <dbReference type="EMBL" id="QHT13234.1"/>
    </source>
</evidence>
<reference evidence="1" key="1">
    <citation type="journal article" date="2020" name="Nature">
        <title>Giant virus diversity and host interactions through global metagenomics.</title>
        <authorList>
            <person name="Schulz F."/>
            <person name="Roux S."/>
            <person name="Paez-Espino D."/>
            <person name="Jungbluth S."/>
            <person name="Walsh D.A."/>
            <person name="Denef V.J."/>
            <person name="McMahon K.D."/>
            <person name="Konstantinidis K.T."/>
            <person name="Eloe-Fadrosh E.A."/>
            <person name="Kyrpides N.C."/>
            <person name="Woyke T."/>
        </authorList>
    </citation>
    <scope>NUCLEOTIDE SEQUENCE</scope>
    <source>
        <strain evidence="1">GVMAG-M-3300023174-131</strain>
    </source>
</reference>
<name>A0A6C0DAN9_9ZZZZ</name>
<dbReference type="InterPro" id="IPR011004">
    <property type="entry name" value="Trimer_LpxA-like_sf"/>
</dbReference>
<accession>A0A6C0DAN9</accession>
<protein>
    <submittedName>
        <fullName evidence="1">Uncharacterized protein</fullName>
    </submittedName>
</protein>
<sequence length="123" mass="14267">MGIIKLVFYICSCSLEPLKTDDVVEDEQNFIIRPPVSIEQNFIIRPPVSIEQNFIIRPPVSIEQNFIIRPPVSIDQKIDDIYCALCSQKIIDNTNVYLAYDKIFCCTNCRIIYLKSSNRLSKY</sequence>
<organism evidence="1">
    <name type="scientific">viral metagenome</name>
    <dbReference type="NCBI Taxonomy" id="1070528"/>
    <lineage>
        <taxon>unclassified sequences</taxon>
        <taxon>metagenomes</taxon>
        <taxon>organismal metagenomes</taxon>
    </lineage>
</organism>
<proteinExistence type="predicted"/>
<dbReference type="AlphaFoldDB" id="A0A6C0DAN9"/>